<feature type="transmembrane region" description="Helical" evidence="14">
    <location>
        <begin position="694"/>
        <end position="716"/>
    </location>
</feature>
<dbReference type="AlphaFoldDB" id="D4H0T7"/>
<keyword evidence="8 14" id="KW-0547">Nucleotide-binding</keyword>
<dbReference type="InterPro" id="IPR036412">
    <property type="entry name" value="HAD-like_sf"/>
</dbReference>
<dbReference type="InterPro" id="IPR008250">
    <property type="entry name" value="ATPase_P-typ_transduc_dom_A_sf"/>
</dbReference>
<dbReference type="GO" id="GO:0005524">
    <property type="term" value="F:ATP binding"/>
    <property type="evidence" value="ECO:0007669"/>
    <property type="project" value="UniProtKB-UniRule"/>
</dbReference>
<dbReference type="SUPFAM" id="SSF81665">
    <property type="entry name" value="Calcium ATPase, transmembrane domain M"/>
    <property type="match status" value="1"/>
</dbReference>
<evidence type="ECO:0000256" key="4">
    <source>
        <dbReference type="ARBA" id="ARBA00022448"/>
    </source>
</evidence>
<dbReference type="PROSITE" id="PS50846">
    <property type="entry name" value="HMA_2"/>
    <property type="match status" value="1"/>
</dbReference>
<dbReference type="InterPro" id="IPR059000">
    <property type="entry name" value="ATPase_P-type_domA"/>
</dbReference>
<evidence type="ECO:0000259" key="15">
    <source>
        <dbReference type="PROSITE" id="PS50846"/>
    </source>
</evidence>
<dbReference type="NCBIfam" id="TIGR01494">
    <property type="entry name" value="ATPase_P-type"/>
    <property type="match status" value="1"/>
</dbReference>
<dbReference type="SFLD" id="SFLDF00027">
    <property type="entry name" value="p-type_atpase"/>
    <property type="match status" value="1"/>
</dbReference>
<dbReference type="PRINTS" id="PR00942">
    <property type="entry name" value="CUATPASEI"/>
</dbReference>
<keyword evidence="10" id="KW-1278">Translocase</keyword>
<dbReference type="Gene3D" id="3.40.1110.10">
    <property type="entry name" value="Calcium-transporting ATPase, cytoplasmic domain N"/>
    <property type="match status" value="1"/>
</dbReference>
<evidence type="ECO:0000256" key="5">
    <source>
        <dbReference type="ARBA" id="ARBA00022475"/>
    </source>
</evidence>
<feature type="domain" description="HMA" evidence="15">
    <location>
        <begin position="34"/>
        <end position="100"/>
    </location>
</feature>
<evidence type="ECO:0000256" key="2">
    <source>
        <dbReference type="ARBA" id="ARBA00006024"/>
    </source>
</evidence>
<evidence type="ECO:0000256" key="3">
    <source>
        <dbReference type="ARBA" id="ARBA00012517"/>
    </source>
</evidence>
<accession>D4H0T7</accession>
<dbReference type="NCBIfam" id="TIGR01511">
    <property type="entry name" value="ATPase-IB1_Cu"/>
    <property type="match status" value="1"/>
</dbReference>
<keyword evidence="13 14" id="KW-0472">Membrane</keyword>
<feature type="transmembrane region" description="Helical" evidence="14">
    <location>
        <begin position="722"/>
        <end position="741"/>
    </location>
</feature>
<feature type="transmembrane region" description="Helical" evidence="14">
    <location>
        <begin position="146"/>
        <end position="168"/>
    </location>
</feature>
<dbReference type="InterPro" id="IPR036163">
    <property type="entry name" value="HMA_dom_sf"/>
</dbReference>
<evidence type="ECO:0000256" key="13">
    <source>
        <dbReference type="ARBA" id="ARBA00023136"/>
    </source>
</evidence>
<dbReference type="Proteomes" id="UP000002012">
    <property type="component" value="Chromosome"/>
</dbReference>
<dbReference type="InterPro" id="IPR017969">
    <property type="entry name" value="Heavy-metal-associated_CS"/>
</dbReference>
<keyword evidence="17" id="KW-1185">Reference proteome</keyword>
<organism evidence="16 17">
    <name type="scientific">Denitrovibrio acetiphilus (strain DSM 12809 / NBRC 114555 / N2460)</name>
    <dbReference type="NCBI Taxonomy" id="522772"/>
    <lineage>
        <taxon>Bacteria</taxon>
        <taxon>Pseudomonadati</taxon>
        <taxon>Deferribacterota</taxon>
        <taxon>Deferribacteres</taxon>
        <taxon>Deferribacterales</taxon>
        <taxon>Geovibrionaceae</taxon>
        <taxon>Denitrovibrio</taxon>
    </lineage>
</organism>
<keyword evidence="5 14" id="KW-1003">Cell membrane</keyword>
<dbReference type="GO" id="GO:0055070">
    <property type="term" value="P:copper ion homeostasis"/>
    <property type="evidence" value="ECO:0007669"/>
    <property type="project" value="TreeGrafter"/>
</dbReference>
<dbReference type="PROSITE" id="PS00154">
    <property type="entry name" value="ATPASE_E1_E2"/>
    <property type="match status" value="1"/>
</dbReference>
<dbReference type="InParanoid" id="D4H0T7"/>
<dbReference type="STRING" id="522772.Dacet_1836"/>
<evidence type="ECO:0000256" key="1">
    <source>
        <dbReference type="ARBA" id="ARBA00004651"/>
    </source>
</evidence>
<dbReference type="OrthoDB" id="9760802at2"/>
<dbReference type="GO" id="GO:0005886">
    <property type="term" value="C:plasma membrane"/>
    <property type="evidence" value="ECO:0007669"/>
    <property type="project" value="UniProtKB-SubCell"/>
</dbReference>
<dbReference type="GO" id="GO:0140581">
    <property type="term" value="F:P-type monovalent copper transporter activity"/>
    <property type="evidence" value="ECO:0007669"/>
    <property type="project" value="UniProtKB-EC"/>
</dbReference>
<dbReference type="Pfam" id="PF00122">
    <property type="entry name" value="E1-E2_ATPase"/>
    <property type="match status" value="1"/>
</dbReference>
<feature type="transmembrane region" description="Helical" evidence="14">
    <location>
        <begin position="180"/>
        <end position="205"/>
    </location>
</feature>
<protein>
    <recommendedName>
        <fullName evidence="3">P-type Cu(+) transporter</fullName>
        <ecNumber evidence="3">7.2.2.8</ecNumber>
    </recommendedName>
</protein>
<dbReference type="KEGG" id="dap:Dacet_1836"/>
<dbReference type="InterPro" id="IPR023214">
    <property type="entry name" value="HAD_sf"/>
</dbReference>
<dbReference type="PROSITE" id="PS01047">
    <property type="entry name" value="HMA_1"/>
    <property type="match status" value="1"/>
</dbReference>
<dbReference type="PANTHER" id="PTHR43520">
    <property type="entry name" value="ATP7, ISOFORM B"/>
    <property type="match status" value="1"/>
</dbReference>
<evidence type="ECO:0000313" key="16">
    <source>
        <dbReference type="EMBL" id="ADD68600.1"/>
    </source>
</evidence>
<evidence type="ECO:0000313" key="17">
    <source>
        <dbReference type="Proteomes" id="UP000002012"/>
    </source>
</evidence>
<evidence type="ECO:0000256" key="12">
    <source>
        <dbReference type="ARBA" id="ARBA00023065"/>
    </source>
</evidence>
<keyword evidence="11 14" id="KW-1133">Transmembrane helix</keyword>
<dbReference type="InterPro" id="IPR018303">
    <property type="entry name" value="ATPase_P-typ_P_site"/>
</dbReference>
<dbReference type="SFLD" id="SFLDS00003">
    <property type="entry name" value="Haloacid_Dehalogenase"/>
    <property type="match status" value="1"/>
</dbReference>
<dbReference type="SUPFAM" id="SSF56784">
    <property type="entry name" value="HAD-like"/>
    <property type="match status" value="1"/>
</dbReference>
<dbReference type="SFLD" id="SFLDG00002">
    <property type="entry name" value="C1.7:_P-type_atpase_like"/>
    <property type="match status" value="1"/>
</dbReference>
<dbReference type="NCBIfam" id="TIGR01525">
    <property type="entry name" value="ATPase-IB_hvy"/>
    <property type="match status" value="1"/>
</dbReference>
<dbReference type="PRINTS" id="PR00119">
    <property type="entry name" value="CATATPASE"/>
</dbReference>
<dbReference type="FunCoup" id="D4H0T7">
    <property type="interactions" value="298"/>
</dbReference>
<reference evidence="16 17" key="1">
    <citation type="journal article" date="2010" name="Stand. Genomic Sci.">
        <title>Complete genome sequence of Denitrovibrio acetiphilus type strain (N2460).</title>
        <authorList>
            <person name="Kiss H."/>
            <person name="Lang E."/>
            <person name="Lapidus A."/>
            <person name="Copeland A."/>
            <person name="Nolan M."/>
            <person name="Glavina Del Rio T."/>
            <person name="Chen F."/>
            <person name="Lucas S."/>
            <person name="Tice H."/>
            <person name="Cheng J.F."/>
            <person name="Han C."/>
            <person name="Goodwin L."/>
            <person name="Pitluck S."/>
            <person name="Liolios K."/>
            <person name="Pati A."/>
            <person name="Ivanova N."/>
            <person name="Mavromatis K."/>
            <person name="Chen A."/>
            <person name="Palaniappan K."/>
            <person name="Land M."/>
            <person name="Hauser L."/>
            <person name="Chang Y.J."/>
            <person name="Jeffries C.D."/>
            <person name="Detter J.C."/>
            <person name="Brettin T."/>
            <person name="Spring S."/>
            <person name="Rohde M."/>
            <person name="Goker M."/>
            <person name="Woyke T."/>
            <person name="Bristow J."/>
            <person name="Eisen J.A."/>
            <person name="Markowitz V."/>
            <person name="Hugenholtz P."/>
            <person name="Kyrpides N.C."/>
            <person name="Klenk H.P."/>
        </authorList>
    </citation>
    <scope>NUCLEOTIDE SEQUENCE [LARGE SCALE GENOMIC DNA]</scope>
    <source>
        <strain evidence="17">DSM 12809 / NBRC 114555 / N2460</strain>
    </source>
</reference>
<dbReference type="HOGENOM" id="CLU_001771_0_3_0"/>
<dbReference type="CDD" id="cd02094">
    <property type="entry name" value="P-type_ATPase_Cu-like"/>
    <property type="match status" value="1"/>
</dbReference>
<name>D4H0T7_DENA2</name>
<keyword evidence="12" id="KW-0406">Ion transport</keyword>
<sequence length="748" mass="80009">MYAIMKIILICCTGYSIKLFCYYGEWLVSDKKNVDSSINIGGMTCAACVRRVEKKLAKVDGVDSVVVNLATNSAAVSYDPDVINVNAIGTELERIGYEFKGVDQDMIEDETVSFYTDKFKIAAPISLVVFTLSMINVPVIESFKFWIMMILTLCVMIFGGGIFYKIAWKNFKNRTSDMNTLLAVGTLSAFIYSAFVTVFADYFIARDNYHVYYDAACVIITFILLGRMMESRAKKRAKGAIEALLNLAPKTAYVIKDGVEQEVPASHIFVGDVIRVKPGGSIAVDGEVESGQGRADESMLTGESVPVAKREGDTLYAGTVLTSGTLLYKATTVGNETVLAGIIKTVKSATASKPAVQRMADKVSSVFVPTVLVISVVTFLTWFFVGPEPLLANSLLAFVSVLIVACPCAMGLATPTAVMVSTGRGASNGILVKNGETLEKACKVNRIIFDKTGTLTTGNLKVEKFAVAPEYMGEVASVEALSEHPLAVAVVEYAKAAGAELSPVEDFENYDGEGVSGIVDGKKVLVGKYEFLQRNGVEAEASAFSGSRIYASVDGVYAGMLGVTDSVKSDAAETISLLKRRGITPVIVSGDNEKSVKIVADKIGIKEYHSGISPQGKLDILQGYRAKGETVAMVGDGINDAAALAASDVGFAMSSGTDVAMQSGDITILGDSTLRIVRALNLSCATLNIIKENLFWAFFYNIALIPLAAGVFYPAFGWKLSPMFAGAAMAFSSVSVVTNSLRLKIKKI</sequence>
<evidence type="ECO:0000256" key="11">
    <source>
        <dbReference type="ARBA" id="ARBA00022989"/>
    </source>
</evidence>
<evidence type="ECO:0000256" key="9">
    <source>
        <dbReference type="ARBA" id="ARBA00022840"/>
    </source>
</evidence>
<dbReference type="InterPro" id="IPR023298">
    <property type="entry name" value="ATPase_P-typ_TM_dom_sf"/>
</dbReference>
<dbReference type="Gene3D" id="2.70.150.10">
    <property type="entry name" value="Calcium-transporting ATPase, cytoplasmic transduction domain A"/>
    <property type="match status" value="1"/>
</dbReference>
<dbReference type="InterPro" id="IPR044492">
    <property type="entry name" value="P_typ_ATPase_HD_dom"/>
</dbReference>
<feature type="transmembrane region" description="Helical" evidence="14">
    <location>
        <begin position="391"/>
        <end position="414"/>
    </location>
</feature>
<keyword evidence="9 14" id="KW-0067">ATP-binding</keyword>
<evidence type="ECO:0000256" key="10">
    <source>
        <dbReference type="ARBA" id="ARBA00022967"/>
    </source>
</evidence>
<dbReference type="SUPFAM" id="SSF55008">
    <property type="entry name" value="HMA, heavy metal-associated domain"/>
    <property type="match status" value="1"/>
</dbReference>
<dbReference type="FunFam" id="2.70.150.10:FF:000020">
    <property type="entry name" value="Copper-exporting P-type ATPase A"/>
    <property type="match status" value="1"/>
</dbReference>
<dbReference type="Gene3D" id="3.40.50.1000">
    <property type="entry name" value="HAD superfamily/HAD-like"/>
    <property type="match status" value="1"/>
</dbReference>
<dbReference type="PANTHER" id="PTHR43520:SF8">
    <property type="entry name" value="P-TYPE CU(+) TRANSPORTER"/>
    <property type="match status" value="1"/>
</dbReference>
<evidence type="ECO:0000256" key="14">
    <source>
        <dbReference type="RuleBase" id="RU362081"/>
    </source>
</evidence>
<dbReference type="FunFam" id="3.30.70.100:FF:000005">
    <property type="entry name" value="Copper-exporting P-type ATPase A"/>
    <property type="match status" value="1"/>
</dbReference>
<dbReference type="Gene3D" id="3.30.70.100">
    <property type="match status" value="1"/>
</dbReference>
<dbReference type="GO" id="GO:0060003">
    <property type="term" value="P:copper ion export"/>
    <property type="evidence" value="ECO:0007669"/>
    <property type="project" value="UniProtKB-ARBA"/>
</dbReference>
<evidence type="ECO:0000256" key="8">
    <source>
        <dbReference type="ARBA" id="ARBA00022741"/>
    </source>
</evidence>
<dbReference type="GO" id="GO:0005507">
    <property type="term" value="F:copper ion binding"/>
    <property type="evidence" value="ECO:0007669"/>
    <property type="project" value="TreeGrafter"/>
</dbReference>
<feature type="transmembrane region" description="Helical" evidence="14">
    <location>
        <begin position="211"/>
        <end position="229"/>
    </location>
</feature>
<dbReference type="Pfam" id="PF00702">
    <property type="entry name" value="Hydrolase"/>
    <property type="match status" value="1"/>
</dbReference>
<comment type="subcellular location">
    <subcellularLocation>
        <location evidence="1">Cell membrane</location>
        <topology evidence="1">Multi-pass membrane protein</topology>
    </subcellularLocation>
</comment>
<keyword evidence="6 14" id="KW-0812">Transmembrane</keyword>
<feature type="transmembrane region" description="Helical" evidence="14">
    <location>
        <begin position="366"/>
        <end position="385"/>
    </location>
</feature>
<dbReference type="EMBL" id="CP001968">
    <property type="protein sequence ID" value="ADD68600.1"/>
    <property type="molecule type" value="Genomic_DNA"/>
</dbReference>
<dbReference type="InterPro" id="IPR006121">
    <property type="entry name" value="HMA_dom"/>
</dbReference>
<dbReference type="Pfam" id="PF00403">
    <property type="entry name" value="HMA"/>
    <property type="match status" value="1"/>
</dbReference>
<dbReference type="NCBIfam" id="TIGR01512">
    <property type="entry name" value="ATPase-IB2_Cd"/>
    <property type="match status" value="1"/>
</dbReference>
<dbReference type="SUPFAM" id="SSF81653">
    <property type="entry name" value="Calcium ATPase, transduction domain A"/>
    <property type="match status" value="1"/>
</dbReference>
<keyword evidence="4" id="KW-0813">Transport</keyword>
<keyword evidence="7 14" id="KW-0479">Metal-binding</keyword>
<evidence type="ECO:0000256" key="7">
    <source>
        <dbReference type="ARBA" id="ARBA00022723"/>
    </source>
</evidence>
<dbReference type="PRINTS" id="PR00943">
    <property type="entry name" value="CUATPASE"/>
</dbReference>
<dbReference type="GO" id="GO:0043682">
    <property type="term" value="F:P-type divalent copper transporter activity"/>
    <property type="evidence" value="ECO:0007669"/>
    <property type="project" value="TreeGrafter"/>
</dbReference>
<dbReference type="EC" id="7.2.2.8" evidence="3"/>
<dbReference type="CDD" id="cd00371">
    <property type="entry name" value="HMA"/>
    <property type="match status" value="1"/>
</dbReference>
<dbReference type="GO" id="GO:0016887">
    <property type="term" value="F:ATP hydrolysis activity"/>
    <property type="evidence" value="ECO:0007669"/>
    <property type="project" value="InterPro"/>
</dbReference>
<proteinExistence type="inferred from homology"/>
<evidence type="ECO:0000256" key="6">
    <source>
        <dbReference type="ARBA" id="ARBA00022692"/>
    </source>
</evidence>
<dbReference type="eggNOG" id="COG2217">
    <property type="taxonomic scope" value="Bacteria"/>
</dbReference>
<gene>
    <name evidence="16" type="ordered locus">Dacet_1836</name>
</gene>
<dbReference type="InterPro" id="IPR001757">
    <property type="entry name" value="P_typ_ATPase"/>
</dbReference>
<dbReference type="InterPro" id="IPR023299">
    <property type="entry name" value="ATPase_P-typ_cyto_dom_N"/>
</dbReference>
<comment type="similarity">
    <text evidence="2 14">Belongs to the cation transport ATPase (P-type) (TC 3.A.3) family. Type IB subfamily.</text>
</comment>
<dbReference type="PaxDb" id="522772-Dacet_1836"/>
<feature type="transmembrane region" description="Helical" evidence="14">
    <location>
        <begin position="121"/>
        <end position="140"/>
    </location>
</feature>
<dbReference type="InterPro" id="IPR027256">
    <property type="entry name" value="P-typ_ATPase_IB"/>
</dbReference>